<dbReference type="Gene3D" id="1.10.3280.10">
    <property type="entry name" value="Siroheme synthase, domain 3"/>
    <property type="match status" value="1"/>
</dbReference>
<dbReference type="Proteomes" id="UP000189580">
    <property type="component" value="Chromosome c"/>
</dbReference>
<dbReference type="InterPro" id="IPR028161">
    <property type="entry name" value="Met8-like"/>
</dbReference>
<keyword evidence="5" id="KW-0627">Porphyrin biosynthesis</keyword>
<dbReference type="OrthoDB" id="1721126at2759"/>
<evidence type="ECO:0000256" key="1">
    <source>
        <dbReference type="ARBA" id="ARBA00005010"/>
    </source>
</evidence>
<evidence type="ECO:0000256" key="2">
    <source>
        <dbReference type="ARBA" id="ARBA00012400"/>
    </source>
</evidence>
<dbReference type="InterPro" id="IPR006367">
    <property type="entry name" value="Sirohaem_synthase_N"/>
</dbReference>
<dbReference type="EC" id="1.3.1.76" evidence="2"/>
<dbReference type="EMBL" id="CP014500">
    <property type="protein sequence ID" value="ANB11535.1"/>
    <property type="molecule type" value="Genomic_DNA"/>
</dbReference>
<keyword evidence="11" id="KW-1185">Reference proteome</keyword>
<comment type="pathway">
    <text evidence="1">Porphyrin-containing compound metabolism; siroheme biosynthesis; sirohydrochlorin from precorrin-2: step 1/1.</text>
</comment>
<evidence type="ECO:0000313" key="10">
    <source>
        <dbReference type="EMBL" id="ANB11535.1"/>
    </source>
</evidence>
<evidence type="ECO:0000256" key="7">
    <source>
        <dbReference type="SAM" id="MobiDB-lite"/>
    </source>
</evidence>
<dbReference type="InterPro" id="IPR036291">
    <property type="entry name" value="NAD(P)-bd_dom_sf"/>
</dbReference>
<accession>A0A167CD68</accession>
<dbReference type="InterPro" id="IPR028281">
    <property type="entry name" value="Sirohaem_synthase_central"/>
</dbReference>
<dbReference type="AlphaFoldDB" id="A0A167CD68"/>
<evidence type="ECO:0000256" key="6">
    <source>
        <dbReference type="ARBA" id="ARBA00047561"/>
    </source>
</evidence>
<keyword evidence="3" id="KW-0560">Oxidoreductase</keyword>
<protein>
    <recommendedName>
        <fullName evidence="2">precorrin-2 dehydrogenase</fullName>
        <ecNumber evidence="2">1.3.1.76</ecNumber>
    </recommendedName>
</protein>
<dbReference type="Gene3D" id="3.30.160.110">
    <property type="entry name" value="Siroheme synthase, domain 2"/>
    <property type="match status" value="1"/>
</dbReference>
<feature type="domain" description="Siroheme synthase central" evidence="9">
    <location>
        <begin position="129"/>
        <end position="154"/>
    </location>
</feature>
<dbReference type="SUPFAM" id="SSF75615">
    <property type="entry name" value="Siroheme synthase middle domains-like"/>
    <property type="match status" value="1"/>
</dbReference>
<dbReference type="Pfam" id="PF13241">
    <property type="entry name" value="NAD_binding_7"/>
    <property type="match status" value="1"/>
</dbReference>
<dbReference type="PANTHER" id="PTHR35330:SF1">
    <property type="entry name" value="SIROHEME BIOSYNTHESIS PROTEIN MET8"/>
    <property type="match status" value="1"/>
</dbReference>
<dbReference type="GeneID" id="30036475"/>
<evidence type="ECO:0000313" key="11">
    <source>
        <dbReference type="Proteomes" id="UP000189580"/>
    </source>
</evidence>
<dbReference type="Gene3D" id="3.40.50.720">
    <property type="entry name" value="NAD(P)-binding Rossmann-like Domain"/>
    <property type="match status" value="1"/>
</dbReference>
<name>A0A167CD68_9ASCO</name>
<keyword evidence="4" id="KW-0520">NAD</keyword>
<evidence type="ECO:0000256" key="4">
    <source>
        <dbReference type="ARBA" id="ARBA00023027"/>
    </source>
</evidence>
<gene>
    <name evidence="10" type="primary">MET8</name>
    <name evidence="10" type="ORF">AWJ20_4352</name>
</gene>
<dbReference type="GO" id="GO:0004325">
    <property type="term" value="F:ferrochelatase activity"/>
    <property type="evidence" value="ECO:0007669"/>
    <property type="project" value="InterPro"/>
</dbReference>
<organism evidence="10 11">
    <name type="scientific">Sugiyamaella lignohabitans</name>
    <dbReference type="NCBI Taxonomy" id="796027"/>
    <lineage>
        <taxon>Eukaryota</taxon>
        <taxon>Fungi</taxon>
        <taxon>Dikarya</taxon>
        <taxon>Ascomycota</taxon>
        <taxon>Saccharomycotina</taxon>
        <taxon>Dipodascomycetes</taxon>
        <taxon>Dipodascales</taxon>
        <taxon>Trichomonascaceae</taxon>
        <taxon>Sugiyamaella</taxon>
    </lineage>
</organism>
<dbReference type="KEGG" id="slb:AWJ20_4352"/>
<feature type="compositionally biased region" description="Basic and acidic residues" evidence="7">
    <location>
        <begin position="235"/>
        <end position="252"/>
    </location>
</feature>
<dbReference type="RefSeq" id="XP_018734012.1">
    <property type="nucleotide sequence ID" value="XM_018881419.1"/>
</dbReference>
<evidence type="ECO:0000256" key="3">
    <source>
        <dbReference type="ARBA" id="ARBA00023002"/>
    </source>
</evidence>
<sequence>MLLVGWKLQNKHVLVIGGGEVAKGRVEAAVKAGGLVTVIAPEVVTEIEDLESTMQLNRVERRDVDLETDFVVDPLAEIEQDYDMVFSAIDDRELSHKIYLECKKRKIPVNVADIPDECDFYFGSVIEKGPLQVMVSTGGAAPRLARKVRVGIENQLDELNIEKAIYNVGKLRKMLREHTTGTDEISGKETGYDKNTITTRMKWISDICDRYNFNELADLSETDLELMLAKYPAPVREEPDKETQSSEKEASL</sequence>
<comment type="catalytic activity">
    <reaction evidence="6">
        <text>precorrin-2 + NAD(+) = sirohydrochlorin + NADH + 2 H(+)</text>
        <dbReference type="Rhea" id="RHEA:15613"/>
        <dbReference type="ChEBI" id="CHEBI:15378"/>
        <dbReference type="ChEBI" id="CHEBI:57540"/>
        <dbReference type="ChEBI" id="CHEBI:57945"/>
        <dbReference type="ChEBI" id="CHEBI:58351"/>
        <dbReference type="ChEBI" id="CHEBI:58827"/>
        <dbReference type="EC" id="1.3.1.76"/>
    </reaction>
</comment>
<evidence type="ECO:0000259" key="9">
    <source>
        <dbReference type="Pfam" id="PF14824"/>
    </source>
</evidence>
<dbReference type="NCBIfam" id="TIGR01470">
    <property type="entry name" value="cysG_Nterm"/>
    <property type="match status" value="1"/>
</dbReference>
<proteinExistence type="predicted"/>
<dbReference type="GO" id="GO:0019354">
    <property type="term" value="P:siroheme biosynthetic process"/>
    <property type="evidence" value="ECO:0007669"/>
    <property type="project" value="UniProtKB-UniPathway"/>
</dbReference>
<dbReference type="Pfam" id="PF14823">
    <property type="entry name" value="Sirohm_synth_C"/>
    <property type="match status" value="1"/>
</dbReference>
<feature type="domain" description="Siroheme biosynthesis protein Met8 C-terminal" evidence="8">
    <location>
        <begin position="160"/>
        <end position="232"/>
    </location>
</feature>
<dbReference type="Pfam" id="PF14824">
    <property type="entry name" value="Sirohm_synth_M"/>
    <property type="match status" value="1"/>
</dbReference>
<dbReference type="PANTHER" id="PTHR35330">
    <property type="entry name" value="SIROHEME BIOSYNTHESIS PROTEIN MET8"/>
    <property type="match status" value="1"/>
</dbReference>
<evidence type="ECO:0000259" key="8">
    <source>
        <dbReference type="Pfam" id="PF14823"/>
    </source>
</evidence>
<dbReference type="SUPFAM" id="SSF51735">
    <property type="entry name" value="NAD(P)-binding Rossmann-fold domains"/>
    <property type="match status" value="1"/>
</dbReference>
<dbReference type="UniPathway" id="UPA00262">
    <property type="reaction ID" value="UER00222"/>
</dbReference>
<reference evidence="10 11" key="1">
    <citation type="submission" date="2016-02" db="EMBL/GenBank/DDBJ databases">
        <title>Complete genome sequence and transcriptome regulation of the pentose utilising yeast Sugiyamaella lignohabitans.</title>
        <authorList>
            <person name="Bellasio M."/>
            <person name="Peymann A."/>
            <person name="Valli M."/>
            <person name="Sipitzky M."/>
            <person name="Graf A."/>
            <person name="Sauer M."/>
            <person name="Marx H."/>
            <person name="Mattanovich D."/>
        </authorList>
    </citation>
    <scope>NUCLEOTIDE SEQUENCE [LARGE SCALE GENOMIC DNA]</scope>
    <source>
        <strain evidence="10 11">CBS 10342</strain>
    </source>
</reference>
<evidence type="ECO:0000256" key="5">
    <source>
        <dbReference type="ARBA" id="ARBA00023244"/>
    </source>
</evidence>
<dbReference type="InterPro" id="IPR028162">
    <property type="entry name" value="Met8_C"/>
</dbReference>
<dbReference type="GO" id="GO:0043115">
    <property type="term" value="F:precorrin-2 dehydrogenase activity"/>
    <property type="evidence" value="ECO:0007669"/>
    <property type="project" value="UniProtKB-EC"/>
</dbReference>
<feature type="region of interest" description="Disordered" evidence="7">
    <location>
        <begin position="233"/>
        <end position="252"/>
    </location>
</feature>